<feature type="chain" id="PRO_5012556914" description="Arginine transporter" evidence="1">
    <location>
        <begin position="21"/>
        <end position="100"/>
    </location>
</feature>
<dbReference type="OrthoDB" id="7659053at2"/>
<dbReference type="RefSeq" id="WP_093974562.1">
    <property type="nucleotide sequence ID" value="NZ_FXXQ01000009.1"/>
</dbReference>
<accession>A0A238J1S0</accession>
<name>A0A238J1S0_9RHOB</name>
<reference evidence="2 3" key="1">
    <citation type="submission" date="2017-05" db="EMBL/GenBank/DDBJ databases">
        <authorList>
            <person name="Song R."/>
            <person name="Chenine A.L."/>
            <person name="Ruprecht R.M."/>
        </authorList>
    </citation>
    <scope>NUCLEOTIDE SEQUENCE [LARGE SCALE GENOMIC DNA]</scope>
    <source>
        <strain evidence="2 3">CECT 8489</strain>
    </source>
</reference>
<evidence type="ECO:0008006" key="4">
    <source>
        <dbReference type="Google" id="ProtNLM"/>
    </source>
</evidence>
<evidence type="ECO:0000256" key="1">
    <source>
        <dbReference type="SAM" id="SignalP"/>
    </source>
</evidence>
<dbReference type="EMBL" id="FXXQ01000009">
    <property type="protein sequence ID" value="SMX24567.1"/>
    <property type="molecule type" value="Genomic_DNA"/>
</dbReference>
<organism evidence="2 3">
    <name type="scientific">Boseongicola aestuarii</name>
    <dbReference type="NCBI Taxonomy" id="1470561"/>
    <lineage>
        <taxon>Bacteria</taxon>
        <taxon>Pseudomonadati</taxon>
        <taxon>Pseudomonadota</taxon>
        <taxon>Alphaproteobacteria</taxon>
        <taxon>Rhodobacterales</taxon>
        <taxon>Paracoccaceae</taxon>
        <taxon>Boseongicola</taxon>
    </lineage>
</organism>
<dbReference type="AlphaFoldDB" id="A0A238J1S0"/>
<proteinExistence type="predicted"/>
<keyword evidence="1" id="KW-0732">Signal</keyword>
<protein>
    <recommendedName>
        <fullName evidence="4">Arginine transporter</fullName>
    </recommendedName>
</protein>
<gene>
    <name evidence="2" type="ORF">BOA8489_02693</name>
</gene>
<dbReference type="Proteomes" id="UP000201838">
    <property type="component" value="Unassembled WGS sequence"/>
</dbReference>
<feature type="signal peptide" evidence="1">
    <location>
        <begin position="1"/>
        <end position="20"/>
    </location>
</feature>
<evidence type="ECO:0000313" key="2">
    <source>
        <dbReference type="EMBL" id="SMX24567.1"/>
    </source>
</evidence>
<evidence type="ECO:0000313" key="3">
    <source>
        <dbReference type="Proteomes" id="UP000201838"/>
    </source>
</evidence>
<keyword evidence="3" id="KW-1185">Reference proteome</keyword>
<sequence>MKRIALIAVILSGFAGAAQANLIKNACMGSDRADGNYALCGCIQDAANRTLTRSDQRLAATFFNNPQRAQEIRQSNRRSHEVFWERYRNFGNAAETFCRS</sequence>